<dbReference type="RefSeq" id="WP_106304866.1">
    <property type="nucleotide sequence ID" value="NZ_PVWO01000134.1"/>
</dbReference>
<keyword evidence="2" id="KW-1185">Reference proteome</keyword>
<dbReference type="AlphaFoldDB" id="A0A2T1GFK6"/>
<protein>
    <submittedName>
        <fullName evidence="1">Uncharacterized protein</fullName>
    </submittedName>
</protein>
<dbReference type="Proteomes" id="UP000238937">
    <property type="component" value="Unassembled WGS sequence"/>
</dbReference>
<evidence type="ECO:0000313" key="2">
    <source>
        <dbReference type="Proteomes" id="UP000238937"/>
    </source>
</evidence>
<accession>A0A2T1GFK6</accession>
<organism evidence="1 2">
    <name type="scientific">Chamaesiphon polymorphus CCALA 037</name>
    <dbReference type="NCBI Taxonomy" id="2107692"/>
    <lineage>
        <taxon>Bacteria</taxon>
        <taxon>Bacillati</taxon>
        <taxon>Cyanobacteriota</taxon>
        <taxon>Cyanophyceae</taxon>
        <taxon>Gomontiellales</taxon>
        <taxon>Chamaesiphonaceae</taxon>
        <taxon>Chamaesiphon</taxon>
    </lineage>
</organism>
<evidence type="ECO:0000313" key="1">
    <source>
        <dbReference type="EMBL" id="PSB56292.1"/>
    </source>
</evidence>
<name>A0A2T1GFK6_9CYAN</name>
<proteinExistence type="predicted"/>
<comment type="caution">
    <text evidence="1">The sequence shown here is derived from an EMBL/GenBank/DDBJ whole genome shotgun (WGS) entry which is preliminary data.</text>
</comment>
<gene>
    <name evidence="1" type="ORF">C7B77_12380</name>
</gene>
<dbReference type="EMBL" id="PVWO01000134">
    <property type="protein sequence ID" value="PSB56292.1"/>
    <property type="molecule type" value="Genomic_DNA"/>
</dbReference>
<reference evidence="1 2" key="1">
    <citation type="submission" date="2018-03" db="EMBL/GenBank/DDBJ databases">
        <title>The ancient ancestry and fast evolution of plastids.</title>
        <authorList>
            <person name="Moore K.R."/>
            <person name="Magnabosco C."/>
            <person name="Momper L."/>
            <person name="Gold D.A."/>
            <person name="Bosak T."/>
            <person name="Fournier G.P."/>
        </authorList>
    </citation>
    <scope>NUCLEOTIDE SEQUENCE [LARGE SCALE GENOMIC DNA]</scope>
    <source>
        <strain evidence="1 2">CCALA 037</strain>
    </source>
</reference>
<sequence length="62" mass="6700">MINGEELGVGSWELGDINISMLAKIGLLMLLSTSLLSSLEWGSELTTKMLAWKMVLTIAAFA</sequence>